<dbReference type="Pfam" id="PF04354">
    <property type="entry name" value="ZipA_C"/>
    <property type="match status" value="1"/>
</dbReference>
<dbReference type="AlphaFoldDB" id="Q5QUK0"/>
<dbReference type="GO" id="GO:0043093">
    <property type="term" value="P:FtsZ-dependent cytokinesis"/>
    <property type="evidence" value="ECO:0007669"/>
    <property type="project" value="UniProtKB-UniRule"/>
</dbReference>
<dbReference type="InterPro" id="IPR011919">
    <property type="entry name" value="Cell_div_ZipA"/>
</dbReference>
<evidence type="ECO:0000256" key="7">
    <source>
        <dbReference type="ARBA" id="ARBA00023306"/>
    </source>
</evidence>
<keyword evidence="5 8" id="KW-1133">Transmembrane helix</keyword>
<dbReference type="STRING" id="283942.IL1701"/>
<evidence type="ECO:0000256" key="9">
    <source>
        <dbReference type="RuleBase" id="RU003612"/>
    </source>
</evidence>
<dbReference type="NCBIfam" id="TIGR02205">
    <property type="entry name" value="septum_zipA"/>
    <property type="match status" value="1"/>
</dbReference>
<protein>
    <recommendedName>
        <fullName evidence="8 9">Cell division protein ZipA</fullName>
    </recommendedName>
</protein>
<keyword evidence="6 8" id="KW-0472">Membrane</keyword>
<dbReference type="HAMAP" id="MF_00509">
    <property type="entry name" value="ZipA"/>
    <property type="match status" value="1"/>
</dbReference>
<name>Q5QUK0_IDILO</name>
<accession>Q5QUK0</accession>
<feature type="compositionally biased region" description="Basic and acidic residues" evidence="10">
    <location>
        <begin position="61"/>
        <end position="82"/>
    </location>
</feature>
<proteinExistence type="inferred from homology"/>
<dbReference type="GeneID" id="41336876"/>
<evidence type="ECO:0000256" key="10">
    <source>
        <dbReference type="SAM" id="MobiDB-lite"/>
    </source>
</evidence>
<evidence type="ECO:0000313" key="12">
    <source>
        <dbReference type="EMBL" id="AAV82534.1"/>
    </source>
</evidence>
<keyword evidence="7 8" id="KW-0131">Cell cycle</keyword>
<dbReference type="InterPro" id="IPR036765">
    <property type="entry name" value="ZipA_FtsZ-bd_C_sf"/>
</dbReference>
<gene>
    <name evidence="8 12" type="primary">zipA</name>
    <name evidence="12" type="ordered locus">IL1701</name>
</gene>
<keyword evidence="3 8" id="KW-0132">Cell division</keyword>
<dbReference type="PANTHER" id="PTHR38685">
    <property type="entry name" value="CELL DIVISION PROTEIN ZIPA"/>
    <property type="match status" value="1"/>
</dbReference>
<keyword evidence="13" id="KW-1185">Reference proteome</keyword>
<evidence type="ECO:0000256" key="2">
    <source>
        <dbReference type="ARBA" id="ARBA00022519"/>
    </source>
</evidence>
<dbReference type="HOGENOM" id="CLU_030174_0_1_6"/>
<feature type="compositionally biased region" description="Low complexity" evidence="10">
    <location>
        <begin position="151"/>
        <end position="160"/>
    </location>
</feature>
<dbReference type="GO" id="GO:0005886">
    <property type="term" value="C:plasma membrane"/>
    <property type="evidence" value="ECO:0007669"/>
    <property type="project" value="UniProtKB-SubCell"/>
</dbReference>
<evidence type="ECO:0000256" key="6">
    <source>
        <dbReference type="ARBA" id="ARBA00023136"/>
    </source>
</evidence>
<evidence type="ECO:0000256" key="5">
    <source>
        <dbReference type="ARBA" id="ARBA00022989"/>
    </source>
</evidence>
<organism evidence="12 13">
    <name type="scientific">Idiomarina loihiensis (strain ATCC BAA-735 / DSM 15497 / L2-TR)</name>
    <dbReference type="NCBI Taxonomy" id="283942"/>
    <lineage>
        <taxon>Bacteria</taxon>
        <taxon>Pseudomonadati</taxon>
        <taxon>Pseudomonadota</taxon>
        <taxon>Gammaproteobacteria</taxon>
        <taxon>Alteromonadales</taxon>
        <taxon>Idiomarinaceae</taxon>
        <taxon>Idiomarina</taxon>
    </lineage>
</organism>
<dbReference type="GO" id="GO:0000917">
    <property type="term" value="P:division septum assembly"/>
    <property type="evidence" value="ECO:0007669"/>
    <property type="project" value="TreeGrafter"/>
</dbReference>
<dbReference type="SUPFAM" id="SSF64383">
    <property type="entry name" value="Cell-division protein ZipA, C-terminal domain"/>
    <property type="match status" value="1"/>
</dbReference>
<feature type="compositionally biased region" description="Polar residues" evidence="10">
    <location>
        <begin position="83"/>
        <end position="92"/>
    </location>
</feature>
<dbReference type="Gene3D" id="3.30.1400.10">
    <property type="entry name" value="ZipA, C-terminal FtsZ-binding domain"/>
    <property type="match status" value="1"/>
</dbReference>
<dbReference type="SMART" id="SM00771">
    <property type="entry name" value="ZipA_C"/>
    <property type="match status" value="1"/>
</dbReference>
<keyword evidence="2 8" id="KW-0997">Cell inner membrane</keyword>
<keyword evidence="4 8" id="KW-0812">Transmembrane</keyword>
<evidence type="ECO:0000256" key="1">
    <source>
        <dbReference type="ARBA" id="ARBA00022475"/>
    </source>
</evidence>
<dbReference type="InterPro" id="IPR007449">
    <property type="entry name" value="ZipA_FtsZ-bd_C"/>
</dbReference>
<feature type="domain" description="ZipA C-terminal FtsZ-binding" evidence="11">
    <location>
        <begin position="189"/>
        <end position="316"/>
    </location>
</feature>
<dbReference type="EMBL" id="AE017340">
    <property type="protein sequence ID" value="AAV82534.1"/>
    <property type="molecule type" value="Genomic_DNA"/>
</dbReference>
<comment type="function">
    <text evidence="8 9">Essential cell division protein that stabilizes the FtsZ protofilaments by cross-linking them and that serves as a cytoplasmic membrane anchor for the Z ring. Also required for the recruitment to the septal ring of downstream cell division proteins.</text>
</comment>
<evidence type="ECO:0000313" key="13">
    <source>
        <dbReference type="Proteomes" id="UP000001171"/>
    </source>
</evidence>
<keyword evidence="1 8" id="KW-1003">Cell membrane</keyword>
<evidence type="ECO:0000256" key="3">
    <source>
        <dbReference type="ARBA" id="ARBA00022618"/>
    </source>
</evidence>
<evidence type="ECO:0000259" key="11">
    <source>
        <dbReference type="SMART" id="SM00771"/>
    </source>
</evidence>
<comment type="similarity">
    <text evidence="8 9">Belongs to the ZipA family.</text>
</comment>
<dbReference type="PANTHER" id="PTHR38685:SF1">
    <property type="entry name" value="CELL DIVISION PROTEIN ZIPA"/>
    <property type="match status" value="1"/>
</dbReference>
<comment type="subunit">
    <text evidence="8">Interacts with FtsZ via their C-terminal domains.</text>
</comment>
<feature type="region of interest" description="Disordered" evidence="10">
    <location>
        <begin position="35"/>
        <end position="186"/>
    </location>
</feature>
<evidence type="ECO:0000256" key="4">
    <source>
        <dbReference type="ARBA" id="ARBA00022692"/>
    </source>
</evidence>
<dbReference type="OrthoDB" id="7054914at2"/>
<sequence length="325" mass="36208">MGSLQITLSILGILAIAGIVAHGVWKIRKGNQQQRQREQRVAENRQQQSSGFDDDGIGEVRILKKETSDDGFNHDQAVEPKAKTSSHSNVRTQDNDAEAVEQMSMDLSNDDDMSDSLPSMRVSNDETVEVEQTELKFDGDVPSEPDDSYKSAAEQSSLQESEQELEQEPEPETETEVSADTTDDFESAPEEVIALHVKGPVQGAVLLQMMTELGCKFGELGIFHRYENTAGTGPMIFSVANMFNPGTFDLDNMENFETEGVAFFMALPMKFDGQQAFNMMLNAAKKLATEIPQGQVLDGQRQLLTRQSIHEARQRIREFERKHSA</sequence>
<dbReference type="Proteomes" id="UP000001171">
    <property type="component" value="Chromosome"/>
</dbReference>
<comment type="subcellular location">
    <subcellularLocation>
        <location evidence="8">Cell inner membrane</location>
        <topology evidence="8">Single-pass type I membrane protein</topology>
    </subcellularLocation>
    <text evidence="8">Localizes to the Z ring in an FtsZ-dependent manner.</text>
</comment>
<evidence type="ECO:0000256" key="8">
    <source>
        <dbReference type="HAMAP-Rule" id="MF_00509"/>
    </source>
</evidence>
<dbReference type="RefSeq" id="WP_011234937.1">
    <property type="nucleotide sequence ID" value="NC_006512.1"/>
</dbReference>
<dbReference type="eggNOG" id="COG3115">
    <property type="taxonomic scope" value="Bacteria"/>
</dbReference>
<feature type="compositionally biased region" description="Acidic residues" evidence="10">
    <location>
        <begin position="161"/>
        <end position="186"/>
    </location>
</feature>
<feature type="transmembrane region" description="Helical" evidence="8">
    <location>
        <begin position="6"/>
        <end position="25"/>
    </location>
</feature>
<dbReference type="KEGG" id="ilo:IL1701"/>
<dbReference type="GO" id="GO:0032153">
    <property type="term" value="C:cell division site"/>
    <property type="evidence" value="ECO:0007669"/>
    <property type="project" value="UniProtKB-UniRule"/>
</dbReference>
<reference evidence="12 13" key="1">
    <citation type="journal article" date="2004" name="Proc. Natl. Acad. Sci. U.S.A.">
        <title>Genome sequence of the deep-sea gamma-proteobacterium Idiomarina loihiensis reveals amino acid fermentation as a source of carbon and energy.</title>
        <authorList>
            <person name="Hou S."/>
            <person name="Saw J.H."/>
            <person name="Lee K.S."/>
            <person name="Freitas T.A."/>
            <person name="Belisle C."/>
            <person name="Kawarabayasi Y."/>
            <person name="Donachie S.P."/>
            <person name="Pikina A."/>
            <person name="Galperin M.Y."/>
            <person name="Koonin E.V."/>
            <person name="Makarova K.S."/>
            <person name="Omelchenko M.V."/>
            <person name="Sorokin A."/>
            <person name="Wolf Y.I."/>
            <person name="Li Q.X."/>
            <person name="Keum Y.S."/>
            <person name="Campbell S."/>
            <person name="Denery J."/>
            <person name="Aizawa S."/>
            <person name="Shibata S."/>
            <person name="Malahoff A."/>
            <person name="Alam M."/>
        </authorList>
    </citation>
    <scope>NUCLEOTIDE SEQUENCE [LARGE SCALE GENOMIC DNA]</scope>
    <source>
        <strain evidence="13">ATCC BAA-735 / DSM 15497 / L2-TR</strain>
    </source>
</reference>